<evidence type="ECO:0000256" key="1">
    <source>
        <dbReference type="ARBA" id="ARBA00006432"/>
    </source>
</evidence>
<proteinExistence type="inferred from homology"/>
<dbReference type="InterPro" id="IPR025110">
    <property type="entry name" value="AMP-bd_C"/>
</dbReference>
<dbReference type="InterPro" id="IPR045851">
    <property type="entry name" value="AMP-bd_C_sf"/>
</dbReference>
<accession>A0ABX8URN9</accession>
<dbReference type="GO" id="GO:0016874">
    <property type="term" value="F:ligase activity"/>
    <property type="evidence" value="ECO:0007669"/>
    <property type="project" value="UniProtKB-KW"/>
</dbReference>
<evidence type="ECO:0000259" key="3">
    <source>
        <dbReference type="Pfam" id="PF00501"/>
    </source>
</evidence>
<dbReference type="Pfam" id="PF00501">
    <property type="entry name" value="AMP-binding"/>
    <property type="match status" value="1"/>
</dbReference>
<evidence type="ECO:0000313" key="6">
    <source>
        <dbReference type="Proteomes" id="UP000826462"/>
    </source>
</evidence>
<sequence length="546" mass="59542">MSSDCPPVADSPWRTVAALLDRHRRDKPEKDAIVDVERRVRISFEQLANRVDGIARQLAQHGVEKGTRVVLANCEAPDKLLLWLGVWRLGAVVCPLDVPFVGHEIARKLLETLAPGLVVCPDESSAGLSAMTKAPLVRFAAGGFGSDTPGRAKTQRAGQRTITLAPDDELRNSDAPPLPDAETVCAIDDIASLCCTSGTTGIPKIVVYDHACYWLNGLDSIDLLGLNSDDRTLEYRSFDWYSAQILSLMPFLQLGSTLCIARKFSRREFGNWVRENRVTVSAGVPTVLNLLLEAPLDAPADTFASLRAMTCSTAPLSPLQWMRFEKQYGIRILNLYGSSEAGWMCGSRSERRKIGTVGYPAAHIRFDIVDSEGVSCAPDTEGQVVVDGAKLALGVLQADGSVQAIRGAPLFTRDIAARDAEGFVRMSGRMDDLIIRGGVKIVPQEIEDALRAHPQVQDVAALGVPDAVYGQETVCFVVAQPGASVDPQALRAHCKARLAREKVPKDVFVIASLPRSSRGKILRDALRQQWWRIVSMPPDLSEPEFE</sequence>
<name>A0ABX8URN9_9BURK</name>
<dbReference type="PROSITE" id="PS00455">
    <property type="entry name" value="AMP_BINDING"/>
    <property type="match status" value="1"/>
</dbReference>
<evidence type="ECO:0000259" key="4">
    <source>
        <dbReference type="Pfam" id="PF13193"/>
    </source>
</evidence>
<dbReference type="InterPro" id="IPR000873">
    <property type="entry name" value="AMP-dep_synth/lig_dom"/>
</dbReference>
<dbReference type="RefSeq" id="WP_219801084.1">
    <property type="nucleotide sequence ID" value="NZ_CP080096.1"/>
</dbReference>
<dbReference type="Gene3D" id="3.30.300.30">
    <property type="match status" value="1"/>
</dbReference>
<dbReference type="EMBL" id="CP080096">
    <property type="protein sequence ID" value="QYD71655.1"/>
    <property type="molecule type" value="Genomic_DNA"/>
</dbReference>
<evidence type="ECO:0000256" key="2">
    <source>
        <dbReference type="ARBA" id="ARBA00022598"/>
    </source>
</evidence>
<comment type="similarity">
    <text evidence="1">Belongs to the ATP-dependent AMP-binding enzyme family.</text>
</comment>
<feature type="domain" description="AMP-binding enzyme C-terminal" evidence="4">
    <location>
        <begin position="445"/>
        <end position="520"/>
    </location>
</feature>
<organism evidence="5 6">
    <name type="scientific">Paraburkholderia edwinii</name>
    <dbReference type="NCBI Taxonomy" id="2861782"/>
    <lineage>
        <taxon>Bacteria</taxon>
        <taxon>Pseudomonadati</taxon>
        <taxon>Pseudomonadota</taxon>
        <taxon>Betaproteobacteria</taxon>
        <taxon>Burkholderiales</taxon>
        <taxon>Burkholderiaceae</taxon>
        <taxon>Paraburkholderia</taxon>
    </lineage>
</organism>
<dbReference type="Gene3D" id="3.40.50.12780">
    <property type="entry name" value="N-terminal domain of ligase-like"/>
    <property type="match status" value="1"/>
</dbReference>
<dbReference type="Proteomes" id="UP000826462">
    <property type="component" value="Chromosome 2"/>
</dbReference>
<dbReference type="CDD" id="cd04433">
    <property type="entry name" value="AFD_class_I"/>
    <property type="match status" value="1"/>
</dbReference>
<dbReference type="Pfam" id="PF13193">
    <property type="entry name" value="AMP-binding_C"/>
    <property type="match status" value="1"/>
</dbReference>
<dbReference type="PANTHER" id="PTHR43201">
    <property type="entry name" value="ACYL-COA SYNTHETASE"/>
    <property type="match status" value="1"/>
</dbReference>
<keyword evidence="2 5" id="KW-0436">Ligase</keyword>
<dbReference type="SUPFAM" id="SSF56801">
    <property type="entry name" value="Acetyl-CoA synthetase-like"/>
    <property type="match status" value="1"/>
</dbReference>
<reference evidence="5 6" key="1">
    <citation type="submission" date="2021-07" db="EMBL/GenBank/DDBJ databases">
        <title>Paraburkholderia edwinii protects Aspergillus sp. from phenazines by acting as a toxin sponge.</title>
        <authorList>
            <person name="Dahlstrom K.M."/>
            <person name="Newman D.K."/>
        </authorList>
    </citation>
    <scope>NUCLEOTIDE SEQUENCE [LARGE SCALE GENOMIC DNA]</scope>
    <source>
        <strain evidence="5 6">Pe01</strain>
    </source>
</reference>
<gene>
    <name evidence="5" type="ORF">KZJ38_32180</name>
</gene>
<evidence type="ECO:0000313" key="5">
    <source>
        <dbReference type="EMBL" id="QYD71655.1"/>
    </source>
</evidence>
<keyword evidence="6" id="KW-1185">Reference proteome</keyword>
<dbReference type="PANTHER" id="PTHR43201:SF5">
    <property type="entry name" value="MEDIUM-CHAIN ACYL-COA LIGASE ACSF2, MITOCHONDRIAL"/>
    <property type="match status" value="1"/>
</dbReference>
<dbReference type="InterPro" id="IPR020845">
    <property type="entry name" value="AMP-binding_CS"/>
</dbReference>
<dbReference type="InterPro" id="IPR042099">
    <property type="entry name" value="ANL_N_sf"/>
</dbReference>
<feature type="domain" description="AMP-dependent synthetase/ligase" evidence="3">
    <location>
        <begin position="21"/>
        <end position="394"/>
    </location>
</feature>
<protein>
    <submittedName>
        <fullName evidence="5">Acyl--CoA ligase</fullName>
    </submittedName>
</protein>